<name>A0A918H591_9ACTN</name>
<keyword evidence="3" id="KW-1185">Reference proteome</keyword>
<feature type="domain" description="HTH cro/C1-type" evidence="1">
    <location>
        <begin position="22"/>
        <end position="76"/>
    </location>
</feature>
<accession>A0A918H591</accession>
<evidence type="ECO:0000313" key="2">
    <source>
        <dbReference type="EMBL" id="GGT39428.1"/>
    </source>
</evidence>
<dbReference type="Proteomes" id="UP000646776">
    <property type="component" value="Unassembled WGS sequence"/>
</dbReference>
<protein>
    <submittedName>
        <fullName evidence="2">Transcriptional regulator</fullName>
    </submittedName>
</protein>
<evidence type="ECO:0000313" key="3">
    <source>
        <dbReference type="Proteomes" id="UP000646776"/>
    </source>
</evidence>
<comment type="caution">
    <text evidence="2">The sequence shown here is derived from an EMBL/GenBank/DDBJ whole genome shotgun (WGS) entry which is preliminary data.</text>
</comment>
<reference evidence="2" key="2">
    <citation type="submission" date="2020-09" db="EMBL/GenBank/DDBJ databases">
        <authorList>
            <person name="Sun Q."/>
            <person name="Ohkuma M."/>
        </authorList>
    </citation>
    <scope>NUCLEOTIDE SEQUENCE</scope>
    <source>
        <strain evidence="2">JCM 4125</strain>
    </source>
</reference>
<dbReference type="EMBL" id="BMSA01000003">
    <property type="protein sequence ID" value="GGT39428.1"/>
    <property type="molecule type" value="Genomic_DNA"/>
</dbReference>
<organism evidence="2 3">
    <name type="scientific">Streptomyces phaeofaciens</name>
    <dbReference type="NCBI Taxonomy" id="68254"/>
    <lineage>
        <taxon>Bacteria</taxon>
        <taxon>Bacillati</taxon>
        <taxon>Actinomycetota</taxon>
        <taxon>Actinomycetes</taxon>
        <taxon>Kitasatosporales</taxon>
        <taxon>Streptomycetaceae</taxon>
        <taxon>Streptomyces</taxon>
    </lineage>
</organism>
<dbReference type="InterPro" id="IPR001387">
    <property type="entry name" value="Cro/C1-type_HTH"/>
</dbReference>
<gene>
    <name evidence="2" type="ORF">GCM10010226_14490</name>
</gene>
<sequence>MPSRRVITGRSQEPRRRFAEELRLLRAEKGDSLRQLEVVLGWNASTFGKMEGGRSLGSPEIVEALDQHYGTTPMLLTLWELAVADPSQFKEQYRRYMELEAGAVSLWHYASANLHGLLQTPGYACEFLEAGGLDGEELTAQVEARVGRSQLLVTEDAPRFRSILAESVLRTALRDSGEWRGQLEHLLAMGERKKVTLHVLPFSTGLHALSNTDTVFLRQPDGSTVAWVETGYGGELVQETAKVERLQLRYDLVRDLALSPDESRGFIRRLLEEVPCEPST</sequence>
<dbReference type="InterPro" id="IPR043917">
    <property type="entry name" value="DUF5753"/>
</dbReference>
<dbReference type="Pfam" id="PF13560">
    <property type="entry name" value="HTH_31"/>
    <property type="match status" value="1"/>
</dbReference>
<dbReference type="PROSITE" id="PS50943">
    <property type="entry name" value="HTH_CROC1"/>
    <property type="match status" value="1"/>
</dbReference>
<proteinExistence type="predicted"/>
<reference evidence="2" key="1">
    <citation type="journal article" date="2014" name="Int. J. Syst. Evol. Microbiol.">
        <title>Complete genome sequence of Corynebacterium casei LMG S-19264T (=DSM 44701T), isolated from a smear-ripened cheese.</title>
        <authorList>
            <consortium name="US DOE Joint Genome Institute (JGI-PGF)"/>
            <person name="Walter F."/>
            <person name="Albersmeier A."/>
            <person name="Kalinowski J."/>
            <person name="Ruckert C."/>
        </authorList>
    </citation>
    <scope>NUCLEOTIDE SEQUENCE</scope>
    <source>
        <strain evidence="2">JCM 4125</strain>
    </source>
</reference>
<dbReference type="InterPro" id="IPR010982">
    <property type="entry name" value="Lambda_DNA-bd_dom_sf"/>
</dbReference>
<dbReference type="AlphaFoldDB" id="A0A918H591"/>
<dbReference type="SMART" id="SM00530">
    <property type="entry name" value="HTH_XRE"/>
    <property type="match status" value="1"/>
</dbReference>
<evidence type="ECO:0000259" key="1">
    <source>
        <dbReference type="PROSITE" id="PS50943"/>
    </source>
</evidence>
<dbReference type="SUPFAM" id="SSF47413">
    <property type="entry name" value="lambda repressor-like DNA-binding domains"/>
    <property type="match status" value="1"/>
</dbReference>
<dbReference type="Pfam" id="PF19054">
    <property type="entry name" value="DUF5753"/>
    <property type="match status" value="1"/>
</dbReference>
<dbReference type="GO" id="GO:0003677">
    <property type="term" value="F:DNA binding"/>
    <property type="evidence" value="ECO:0007669"/>
    <property type="project" value="InterPro"/>
</dbReference>
<dbReference type="Gene3D" id="1.10.260.40">
    <property type="entry name" value="lambda repressor-like DNA-binding domains"/>
    <property type="match status" value="1"/>
</dbReference>
<dbReference type="RefSeq" id="WP_189708842.1">
    <property type="nucleotide sequence ID" value="NZ_BMSA01000003.1"/>
</dbReference>